<evidence type="ECO:0000313" key="1">
    <source>
        <dbReference type="EMBL" id="KTD32902.1"/>
    </source>
</evidence>
<organism evidence="1 2">
    <name type="scientific">Legionella nautarum</name>
    <dbReference type="NCBI Taxonomy" id="45070"/>
    <lineage>
        <taxon>Bacteria</taxon>
        <taxon>Pseudomonadati</taxon>
        <taxon>Pseudomonadota</taxon>
        <taxon>Gammaproteobacteria</taxon>
        <taxon>Legionellales</taxon>
        <taxon>Legionellaceae</taxon>
        <taxon>Legionella</taxon>
    </lineage>
</organism>
<protein>
    <submittedName>
        <fullName evidence="1">Uncharacterized protein</fullName>
    </submittedName>
</protein>
<accession>A0A0W0WLB8</accession>
<gene>
    <name evidence="1" type="ORF">Lnau_2550</name>
</gene>
<proteinExistence type="predicted"/>
<sequence>MHPQIKIKLIDLYLRYKFGGAYNQSWLANEQDHVLIDEAIERIHDWGPEFLNLEQIEPTTPELRVFLAILDKALRFSKKIPPVCTHYDESKLDEHMELEDKLWHGLPNANYSQRVVDFPIDVDAEFQQLKEDGLGKLLNLVRKQMPSLKLVSLSDLAQAIQEHENQLKKGKDPVIQKKLRAELNLLIDLNKIVRLRFSDQTTGTKRNPF</sequence>
<dbReference type="Proteomes" id="UP000054725">
    <property type="component" value="Unassembled WGS sequence"/>
</dbReference>
<reference evidence="1 2" key="1">
    <citation type="submission" date="2015-11" db="EMBL/GenBank/DDBJ databases">
        <title>Genomic analysis of 38 Legionella species identifies large and diverse effector repertoires.</title>
        <authorList>
            <person name="Burstein D."/>
            <person name="Amaro F."/>
            <person name="Zusman T."/>
            <person name="Lifshitz Z."/>
            <person name="Cohen O."/>
            <person name="Gilbert J.A."/>
            <person name="Pupko T."/>
            <person name="Shuman H.A."/>
            <person name="Segal G."/>
        </authorList>
    </citation>
    <scope>NUCLEOTIDE SEQUENCE [LARGE SCALE GENOMIC DNA]</scope>
    <source>
        <strain evidence="1 2">ATCC 49506</strain>
    </source>
</reference>
<dbReference type="EMBL" id="LNYO01000024">
    <property type="protein sequence ID" value="KTD32902.1"/>
    <property type="molecule type" value="Genomic_DNA"/>
</dbReference>
<evidence type="ECO:0000313" key="2">
    <source>
        <dbReference type="Proteomes" id="UP000054725"/>
    </source>
</evidence>
<dbReference type="OrthoDB" id="5648803at2"/>
<dbReference type="AlphaFoldDB" id="A0A0W0WLB8"/>
<dbReference type="STRING" id="45070.Lnau_2550"/>
<dbReference type="PATRIC" id="fig|45070.6.peg.2691"/>
<dbReference type="RefSeq" id="WP_058505538.1">
    <property type="nucleotide sequence ID" value="NZ_CAAAIF010000004.1"/>
</dbReference>
<keyword evidence="2" id="KW-1185">Reference proteome</keyword>
<name>A0A0W0WLB8_9GAMM</name>
<comment type="caution">
    <text evidence="1">The sequence shown here is derived from an EMBL/GenBank/DDBJ whole genome shotgun (WGS) entry which is preliminary data.</text>
</comment>